<sequence>MSNAELFENLSGLRNLLASMVELKHLELSLSADYGDPPKFYTYDQVFPKDKRWDNLESFSLREFSIKAADLVHLLQHRISKLNELAIGEVRLLEGAWEGVFECLRQSHQLSKFTIDYDMYLFHQGFWEDE</sequence>
<protein>
    <submittedName>
        <fullName evidence="1">Uncharacterized protein</fullName>
    </submittedName>
</protein>
<proteinExistence type="predicted"/>
<evidence type="ECO:0000313" key="1">
    <source>
        <dbReference type="EMBL" id="KAL2051090.1"/>
    </source>
</evidence>
<organism evidence="1 2">
    <name type="scientific">Lepraria finkii</name>
    <dbReference type="NCBI Taxonomy" id="1340010"/>
    <lineage>
        <taxon>Eukaryota</taxon>
        <taxon>Fungi</taxon>
        <taxon>Dikarya</taxon>
        <taxon>Ascomycota</taxon>
        <taxon>Pezizomycotina</taxon>
        <taxon>Lecanoromycetes</taxon>
        <taxon>OSLEUM clade</taxon>
        <taxon>Lecanoromycetidae</taxon>
        <taxon>Lecanorales</taxon>
        <taxon>Lecanorineae</taxon>
        <taxon>Stereocaulaceae</taxon>
        <taxon>Lepraria</taxon>
    </lineage>
</organism>
<gene>
    <name evidence="1" type="ORF">ABVK25_008684</name>
</gene>
<name>A0ABR4B0J3_9LECA</name>
<evidence type="ECO:0000313" key="2">
    <source>
        <dbReference type="Proteomes" id="UP001590951"/>
    </source>
</evidence>
<keyword evidence="2" id="KW-1185">Reference proteome</keyword>
<comment type="caution">
    <text evidence="1">The sequence shown here is derived from an EMBL/GenBank/DDBJ whole genome shotgun (WGS) entry which is preliminary data.</text>
</comment>
<accession>A0ABR4B0J3</accession>
<dbReference type="EMBL" id="JBHFEH010000039">
    <property type="protein sequence ID" value="KAL2051090.1"/>
    <property type="molecule type" value="Genomic_DNA"/>
</dbReference>
<dbReference type="Proteomes" id="UP001590951">
    <property type="component" value="Unassembled WGS sequence"/>
</dbReference>
<reference evidence="1 2" key="1">
    <citation type="submission" date="2024-09" db="EMBL/GenBank/DDBJ databases">
        <title>Rethinking Asexuality: The Enigmatic Case of Functional Sexual Genes in Lepraria (Stereocaulaceae).</title>
        <authorList>
            <person name="Doellman M."/>
            <person name="Sun Y."/>
            <person name="Barcenas-Pena A."/>
            <person name="Lumbsch H.T."/>
            <person name="Grewe F."/>
        </authorList>
    </citation>
    <scope>NUCLEOTIDE SEQUENCE [LARGE SCALE GENOMIC DNA]</scope>
    <source>
        <strain evidence="1 2">Grewe 0041</strain>
    </source>
</reference>